<gene>
    <name evidence="3" type="ORF">UFOPK3564_03018</name>
</gene>
<dbReference type="SUPFAM" id="SSF51735">
    <property type="entry name" value="NAD(P)-binding Rossmann-fold domains"/>
    <property type="match status" value="1"/>
</dbReference>
<dbReference type="InterPro" id="IPR020904">
    <property type="entry name" value="Sc_DH/Rdtase_CS"/>
</dbReference>
<dbReference type="PANTHER" id="PTHR43976">
    <property type="entry name" value="SHORT CHAIN DEHYDROGENASE"/>
    <property type="match status" value="1"/>
</dbReference>
<dbReference type="PANTHER" id="PTHR43976:SF16">
    <property type="entry name" value="SHORT-CHAIN DEHYDROGENASE_REDUCTASE FAMILY PROTEIN"/>
    <property type="match status" value="1"/>
</dbReference>
<organism evidence="3">
    <name type="scientific">freshwater metagenome</name>
    <dbReference type="NCBI Taxonomy" id="449393"/>
    <lineage>
        <taxon>unclassified sequences</taxon>
        <taxon>metagenomes</taxon>
        <taxon>ecological metagenomes</taxon>
    </lineage>
</organism>
<dbReference type="InterPro" id="IPR036291">
    <property type="entry name" value="NAD(P)-bd_dom_sf"/>
</dbReference>
<proteinExistence type="inferred from homology"/>
<evidence type="ECO:0000256" key="1">
    <source>
        <dbReference type="ARBA" id="ARBA00006484"/>
    </source>
</evidence>
<evidence type="ECO:0000313" key="3">
    <source>
        <dbReference type="EMBL" id="CAB4942249.1"/>
    </source>
</evidence>
<protein>
    <submittedName>
        <fullName evidence="3">Unannotated protein</fullName>
    </submittedName>
</protein>
<dbReference type="CDD" id="cd05374">
    <property type="entry name" value="17beta-HSD-like_SDR_c"/>
    <property type="match status" value="1"/>
</dbReference>
<comment type="similarity">
    <text evidence="1">Belongs to the short-chain dehydrogenases/reductases (SDR) family.</text>
</comment>
<dbReference type="PRINTS" id="PR00080">
    <property type="entry name" value="SDRFAMILY"/>
</dbReference>
<keyword evidence="2" id="KW-0560">Oxidoreductase</keyword>
<dbReference type="Gene3D" id="3.40.50.720">
    <property type="entry name" value="NAD(P)-binding Rossmann-like Domain"/>
    <property type="match status" value="1"/>
</dbReference>
<evidence type="ECO:0000256" key="2">
    <source>
        <dbReference type="ARBA" id="ARBA00023002"/>
    </source>
</evidence>
<dbReference type="EMBL" id="CAFBMK010000254">
    <property type="protein sequence ID" value="CAB4942249.1"/>
    <property type="molecule type" value="Genomic_DNA"/>
</dbReference>
<dbReference type="PROSITE" id="PS00061">
    <property type="entry name" value="ADH_SHORT"/>
    <property type="match status" value="1"/>
</dbReference>
<dbReference type="Pfam" id="PF00106">
    <property type="entry name" value="adh_short"/>
    <property type="match status" value="1"/>
</dbReference>
<sequence>MSRKILVTGASSGIGRATTVQLAAKGHTVFAAARRTDRLEELARDTPGTIVPVTMDVCDQGSIDRAVAAVAEHAPDGLDVLVNNAGYALTGPLETIAADAFRAQYATNVFGLFDVTRAFLPAMRRRRSGRVVNVSSLLGRMAIPGSGAYSGTKHAVEALSDALRMELRPFGVDVVVVQPGFTSTDIDTTRSMVDNAGTIPDYVRSERDITAYLAGAEHAGATAEQVASVLVRACLTDRPRARYVAPATNAPVLKLLTGLPTTVSDRLKLRLIRAAGRQDAA</sequence>
<dbReference type="InterPro" id="IPR002347">
    <property type="entry name" value="SDR_fam"/>
</dbReference>
<dbReference type="InterPro" id="IPR051911">
    <property type="entry name" value="SDR_oxidoreductase"/>
</dbReference>
<reference evidence="3" key="1">
    <citation type="submission" date="2020-05" db="EMBL/GenBank/DDBJ databases">
        <authorList>
            <person name="Chiriac C."/>
            <person name="Salcher M."/>
            <person name="Ghai R."/>
            <person name="Kavagutti S V."/>
        </authorList>
    </citation>
    <scope>NUCLEOTIDE SEQUENCE</scope>
</reference>
<dbReference type="GO" id="GO:0016491">
    <property type="term" value="F:oxidoreductase activity"/>
    <property type="evidence" value="ECO:0007669"/>
    <property type="project" value="UniProtKB-KW"/>
</dbReference>
<accession>A0A6J7JHC3</accession>
<dbReference type="AlphaFoldDB" id="A0A6J7JHC3"/>
<name>A0A6J7JHC3_9ZZZZ</name>
<dbReference type="PRINTS" id="PR00081">
    <property type="entry name" value="GDHRDH"/>
</dbReference>